<keyword evidence="2" id="KW-1003">Cell membrane</keyword>
<gene>
    <name evidence="11" type="ORF">PT974_07941</name>
</gene>
<dbReference type="CDD" id="cd21176">
    <property type="entry name" value="LPMO_auxiliary-like"/>
    <property type="match status" value="1"/>
</dbReference>
<keyword evidence="12" id="KW-1185">Reference proteome</keyword>
<proteinExistence type="predicted"/>
<keyword evidence="3" id="KW-0336">GPI-anchor</keyword>
<feature type="signal peptide" evidence="9">
    <location>
        <begin position="1"/>
        <end position="19"/>
    </location>
</feature>
<dbReference type="PANTHER" id="PTHR34992">
    <property type="entry name" value="HYPHAL ANASTAMOSIS-7 PROTEIN"/>
    <property type="match status" value="1"/>
</dbReference>
<name>A0ABR0SCX0_9HYPO</name>
<dbReference type="Pfam" id="PF20238">
    <property type="entry name" value="BIM1-like_dom"/>
    <property type="match status" value="1"/>
</dbReference>
<comment type="subcellular location">
    <subcellularLocation>
        <location evidence="1">Cell membrane</location>
        <topology evidence="1">Lipid-anchor</topology>
        <topology evidence="1">GPI-anchor</topology>
    </subcellularLocation>
</comment>
<evidence type="ECO:0000256" key="3">
    <source>
        <dbReference type="ARBA" id="ARBA00022622"/>
    </source>
</evidence>
<feature type="compositionally biased region" description="Low complexity" evidence="8">
    <location>
        <begin position="182"/>
        <end position="209"/>
    </location>
</feature>
<evidence type="ECO:0000256" key="8">
    <source>
        <dbReference type="SAM" id="MobiDB-lite"/>
    </source>
</evidence>
<feature type="chain" id="PRO_5047522077" description="Copper acquisition factor BIM1-like domain-containing protein" evidence="9">
    <location>
        <begin position="20"/>
        <end position="239"/>
    </location>
</feature>
<dbReference type="InterPro" id="IPR046936">
    <property type="entry name" value="BIM1-like"/>
</dbReference>
<reference evidence="11 12" key="1">
    <citation type="submission" date="2024-01" db="EMBL/GenBank/DDBJ databases">
        <title>Complete genome of Cladobotryum mycophilum ATHUM6906.</title>
        <authorList>
            <person name="Christinaki A.C."/>
            <person name="Myridakis A.I."/>
            <person name="Kouvelis V.N."/>
        </authorList>
    </citation>
    <scope>NUCLEOTIDE SEQUENCE [LARGE SCALE GENOMIC DNA]</scope>
    <source>
        <strain evidence="11 12">ATHUM6906</strain>
    </source>
</reference>
<feature type="region of interest" description="Disordered" evidence="8">
    <location>
        <begin position="174"/>
        <end position="209"/>
    </location>
</feature>
<dbReference type="EMBL" id="JAVFKD010000014">
    <property type="protein sequence ID" value="KAK5989686.1"/>
    <property type="molecule type" value="Genomic_DNA"/>
</dbReference>
<evidence type="ECO:0000259" key="10">
    <source>
        <dbReference type="Pfam" id="PF20238"/>
    </source>
</evidence>
<evidence type="ECO:0000256" key="5">
    <source>
        <dbReference type="ARBA" id="ARBA00023136"/>
    </source>
</evidence>
<keyword evidence="6" id="KW-0325">Glycoprotein</keyword>
<comment type="caution">
    <text evidence="11">The sequence shown here is derived from an EMBL/GenBank/DDBJ whole genome shotgun (WGS) entry which is preliminary data.</text>
</comment>
<keyword evidence="5" id="KW-0472">Membrane</keyword>
<dbReference type="PANTHER" id="PTHR34992:SF1">
    <property type="entry name" value="COPPER ACQUISITION FACTOR BIM1-LIKE DOMAIN-CONTAINING PROTEIN"/>
    <property type="match status" value="1"/>
</dbReference>
<sequence length="239" mass="24219">MRSSSLFLSLSALTTLASAHFLVNTPPSIGFDDNKEGTAPCGGFTPNLQDTGKLVDFHVGGDAISVKLTHNQGNWLFRVTQDPKAASGWEQIFPIVMQSGLGDYCVPHVTVPDSYVGKKGIIGIVSNAPDGLLYQCITANFVEGVNSQTPSACKNGTIKASFVNDSQLSALVGASSGGSGGNSTSAPSSPTGSKPSASTPSPTKNAAASLQGAWSTTGAGFGNIVAILSMALVGGALLV</sequence>
<evidence type="ECO:0000256" key="4">
    <source>
        <dbReference type="ARBA" id="ARBA00022729"/>
    </source>
</evidence>
<dbReference type="Proteomes" id="UP001338125">
    <property type="component" value="Unassembled WGS sequence"/>
</dbReference>
<evidence type="ECO:0000256" key="9">
    <source>
        <dbReference type="SAM" id="SignalP"/>
    </source>
</evidence>
<dbReference type="InterPro" id="IPR046530">
    <property type="entry name" value="BIM1-like_dom"/>
</dbReference>
<organism evidence="11 12">
    <name type="scientific">Cladobotryum mycophilum</name>
    <dbReference type="NCBI Taxonomy" id="491253"/>
    <lineage>
        <taxon>Eukaryota</taxon>
        <taxon>Fungi</taxon>
        <taxon>Dikarya</taxon>
        <taxon>Ascomycota</taxon>
        <taxon>Pezizomycotina</taxon>
        <taxon>Sordariomycetes</taxon>
        <taxon>Hypocreomycetidae</taxon>
        <taxon>Hypocreales</taxon>
        <taxon>Hypocreaceae</taxon>
        <taxon>Cladobotryum</taxon>
    </lineage>
</organism>
<evidence type="ECO:0000313" key="12">
    <source>
        <dbReference type="Proteomes" id="UP001338125"/>
    </source>
</evidence>
<keyword evidence="4 9" id="KW-0732">Signal</keyword>
<protein>
    <recommendedName>
        <fullName evidence="10">Copper acquisition factor BIM1-like domain-containing protein</fullName>
    </recommendedName>
</protein>
<keyword evidence="7" id="KW-0449">Lipoprotein</keyword>
<accession>A0ABR0SCX0</accession>
<evidence type="ECO:0000256" key="1">
    <source>
        <dbReference type="ARBA" id="ARBA00004609"/>
    </source>
</evidence>
<evidence type="ECO:0000256" key="6">
    <source>
        <dbReference type="ARBA" id="ARBA00023180"/>
    </source>
</evidence>
<evidence type="ECO:0000313" key="11">
    <source>
        <dbReference type="EMBL" id="KAK5989686.1"/>
    </source>
</evidence>
<evidence type="ECO:0000256" key="2">
    <source>
        <dbReference type="ARBA" id="ARBA00022475"/>
    </source>
</evidence>
<evidence type="ECO:0000256" key="7">
    <source>
        <dbReference type="ARBA" id="ARBA00023288"/>
    </source>
</evidence>
<feature type="domain" description="Copper acquisition factor BIM1-like" evidence="10">
    <location>
        <begin position="18"/>
        <end position="157"/>
    </location>
</feature>